<name>A0ABN0XGH7_9ALTE</name>
<dbReference type="Gene3D" id="1.10.10.10">
    <property type="entry name" value="Winged helix-like DNA-binding domain superfamily/Winged helix DNA-binding domain"/>
    <property type="match status" value="1"/>
</dbReference>
<feature type="domain" description="RNA polymerase sigma factor 70 region 4 type 2" evidence="3">
    <location>
        <begin position="105"/>
        <end position="155"/>
    </location>
</feature>
<dbReference type="SUPFAM" id="SSF54427">
    <property type="entry name" value="NTF2-like"/>
    <property type="match status" value="1"/>
</dbReference>
<dbReference type="InterPro" id="IPR014284">
    <property type="entry name" value="RNA_pol_sigma-70_dom"/>
</dbReference>
<evidence type="ECO:0000313" key="4">
    <source>
        <dbReference type="EMBL" id="GAA0363575.1"/>
    </source>
</evidence>
<dbReference type="Pfam" id="PF04542">
    <property type="entry name" value="Sigma70_r2"/>
    <property type="match status" value="1"/>
</dbReference>
<evidence type="ECO:0000259" key="2">
    <source>
        <dbReference type="Pfam" id="PF04542"/>
    </source>
</evidence>
<dbReference type="InterPro" id="IPR036388">
    <property type="entry name" value="WH-like_DNA-bd_sf"/>
</dbReference>
<evidence type="ECO:0000259" key="3">
    <source>
        <dbReference type="Pfam" id="PF08281"/>
    </source>
</evidence>
<protein>
    <submittedName>
        <fullName evidence="4">Sigma-70 family RNA polymerase sigma factor</fullName>
    </submittedName>
</protein>
<dbReference type="NCBIfam" id="TIGR02937">
    <property type="entry name" value="sigma70-ECF"/>
    <property type="match status" value="1"/>
</dbReference>
<dbReference type="Proteomes" id="UP001501757">
    <property type="component" value="Unassembled WGS sequence"/>
</dbReference>
<dbReference type="InterPro" id="IPR013249">
    <property type="entry name" value="RNA_pol_sigma70_r4_t2"/>
</dbReference>
<keyword evidence="5" id="KW-1185">Reference proteome</keyword>
<dbReference type="Pfam" id="PF08281">
    <property type="entry name" value="Sigma70_r4_2"/>
    <property type="match status" value="1"/>
</dbReference>
<dbReference type="EMBL" id="BAAAEI010000017">
    <property type="protein sequence ID" value="GAA0363575.1"/>
    <property type="molecule type" value="Genomic_DNA"/>
</dbReference>
<dbReference type="InterPro" id="IPR032710">
    <property type="entry name" value="NTF2-like_dom_sf"/>
</dbReference>
<comment type="subunit">
    <text evidence="1">Interacts transiently with the RNA polymerase catalytic core formed by RpoA, RpoB, RpoC and RpoZ (2 alpha, 1 beta, 1 beta' and 1 omega subunit) to form the RNA polymerase holoenzyme that can initiate transcription.</text>
</comment>
<accession>A0ABN0XGH7</accession>
<evidence type="ECO:0000313" key="5">
    <source>
        <dbReference type="Proteomes" id="UP001501757"/>
    </source>
</evidence>
<dbReference type="PANTHER" id="PTHR30173:SF43">
    <property type="entry name" value="ECF RNA POLYMERASE SIGMA FACTOR SIGI-RELATED"/>
    <property type="match status" value="1"/>
</dbReference>
<dbReference type="InterPro" id="IPR007627">
    <property type="entry name" value="RNA_pol_sigma70_r2"/>
</dbReference>
<reference evidence="4 5" key="1">
    <citation type="journal article" date="2019" name="Int. J. Syst. Evol. Microbiol.">
        <title>The Global Catalogue of Microorganisms (GCM) 10K type strain sequencing project: providing services to taxonomists for standard genome sequencing and annotation.</title>
        <authorList>
            <consortium name="The Broad Institute Genomics Platform"/>
            <consortium name="The Broad Institute Genome Sequencing Center for Infectious Disease"/>
            <person name="Wu L."/>
            <person name="Ma J."/>
        </authorList>
    </citation>
    <scope>NUCLEOTIDE SEQUENCE [LARGE SCALE GENOMIC DNA]</scope>
    <source>
        <strain evidence="4 5">JCM 13378</strain>
    </source>
</reference>
<evidence type="ECO:0000256" key="1">
    <source>
        <dbReference type="ARBA" id="ARBA00011344"/>
    </source>
</evidence>
<comment type="caution">
    <text evidence="4">The sequence shown here is derived from an EMBL/GenBank/DDBJ whole genome shotgun (WGS) entry which is preliminary data.</text>
</comment>
<gene>
    <name evidence="4" type="ORF">GCM10009092_29990</name>
</gene>
<dbReference type="Gene3D" id="1.10.1740.10">
    <property type="match status" value="1"/>
</dbReference>
<dbReference type="Gene3D" id="3.10.450.50">
    <property type="match status" value="1"/>
</dbReference>
<proteinExistence type="predicted"/>
<dbReference type="SUPFAM" id="SSF88659">
    <property type="entry name" value="Sigma3 and sigma4 domains of RNA polymerase sigma factors"/>
    <property type="match status" value="1"/>
</dbReference>
<dbReference type="InterPro" id="IPR052704">
    <property type="entry name" value="ECF_Sigma-70_Domain"/>
</dbReference>
<dbReference type="RefSeq" id="WP_102798161.1">
    <property type="nucleotide sequence ID" value="NZ_BAAAEI010000017.1"/>
</dbReference>
<dbReference type="SUPFAM" id="SSF88946">
    <property type="entry name" value="Sigma2 domain of RNA polymerase sigma factors"/>
    <property type="match status" value="1"/>
</dbReference>
<organism evidence="4 5">
    <name type="scientific">Bowmanella denitrificans</name>
    <dbReference type="NCBI Taxonomy" id="366582"/>
    <lineage>
        <taxon>Bacteria</taxon>
        <taxon>Pseudomonadati</taxon>
        <taxon>Pseudomonadota</taxon>
        <taxon>Gammaproteobacteria</taxon>
        <taxon>Alteromonadales</taxon>
        <taxon>Alteromonadaceae</taxon>
        <taxon>Bowmanella</taxon>
    </lineage>
</organism>
<feature type="domain" description="RNA polymerase sigma-70 region 2" evidence="2">
    <location>
        <begin position="11"/>
        <end position="74"/>
    </location>
</feature>
<dbReference type="PANTHER" id="PTHR30173">
    <property type="entry name" value="SIGMA 19 FACTOR"/>
    <property type="match status" value="1"/>
</dbReference>
<sequence>MNKQDWLAEHFNRHRQHLQSVAYRMLGSSNEAEDAVQEAWLRLNRSDAEQINNLQGWLITVVSRICLDQLRARKPEADDAALDLPIGNQQGPETELLIADSLGPALLLLLDTLSPPERIAFVLHDLFDLSFADIAPIIERSEAATRQLASRARRQVQGAKSRRQDDTQQQHLVAAFLQASRQGDFQALLSLLHPDAILRADATALKITKANQAKGAPQFEAEMSGATKVANTLKGKAMGAMLSLVDGIPGATWGANGTTMVAFCFSITDGKITSIDVVMDRVRLDNMDIRLIEGPATEQGA</sequence>
<dbReference type="InterPro" id="IPR013325">
    <property type="entry name" value="RNA_pol_sigma_r2"/>
</dbReference>
<dbReference type="InterPro" id="IPR013324">
    <property type="entry name" value="RNA_pol_sigma_r3/r4-like"/>
</dbReference>